<dbReference type="InterPro" id="IPR036388">
    <property type="entry name" value="WH-like_DNA-bd_sf"/>
</dbReference>
<dbReference type="Gene3D" id="1.10.10.10">
    <property type="entry name" value="Winged helix-like DNA-binding domain superfamily/Winged helix DNA-binding domain"/>
    <property type="match status" value="1"/>
</dbReference>
<dbReference type="Pfam" id="PF13374">
    <property type="entry name" value="TPR_10"/>
    <property type="match status" value="1"/>
</dbReference>
<organism evidence="3 4">
    <name type="scientific">Nocardiopsis tropica</name>
    <dbReference type="NCBI Taxonomy" id="109330"/>
    <lineage>
        <taxon>Bacteria</taxon>
        <taxon>Bacillati</taxon>
        <taxon>Actinomycetota</taxon>
        <taxon>Actinomycetes</taxon>
        <taxon>Streptosporangiales</taxon>
        <taxon>Nocardiopsidaceae</taxon>
        <taxon>Nocardiopsis</taxon>
    </lineage>
</organism>
<comment type="caution">
    <text evidence="3">The sequence shown here is derived from an EMBL/GenBank/DDBJ whole genome shotgun (WGS) entry which is preliminary data.</text>
</comment>
<dbReference type="SMART" id="SM00028">
    <property type="entry name" value="TPR"/>
    <property type="match status" value="9"/>
</dbReference>
<evidence type="ECO:0000256" key="1">
    <source>
        <dbReference type="PROSITE-ProRule" id="PRU00339"/>
    </source>
</evidence>
<dbReference type="Gene3D" id="3.40.50.300">
    <property type="entry name" value="P-loop containing nucleotide triphosphate hydrolases"/>
    <property type="match status" value="1"/>
</dbReference>
<gene>
    <name evidence="3" type="ORF">Q8A49_26140</name>
</gene>
<protein>
    <submittedName>
        <fullName evidence="3">Tetratricopeptide repeat protein</fullName>
    </submittedName>
</protein>
<feature type="region of interest" description="Disordered" evidence="2">
    <location>
        <begin position="26"/>
        <end position="51"/>
    </location>
</feature>
<dbReference type="PROSITE" id="PS50005">
    <property type="entry name" value="TPR"/>
    <property type="match status" value="1"/>
</dbReference>
<dbReference type="InterPro" id="IPR011990">
    <property type="entry name" value="TPR-like_helical_dom_sf"/>
</dbReference>
<dbReference type="EMBL" id="JAUUCC010000091">
    <property type="protein sequence ID" value="MEE2053987.1"/>
    <property type="molecule type" value="Genomic_DNA"/>
</dbReference>
<dbReference type="PANTHER" id="PTHR10098:SF108">
    <property type="entry name" value="TETRATRICOPEPTIDE REPEAT PROTEIN 28"/>
    <property type="match status" value="1"/>
</dbReference>
<sequence>MTDLNPRSDRIDFSGGTFYGKVVGKEEHHHSPAELRTEAPHSLPSAPNGFTGRYREEKELLRRLDPTGGADNPNGSGAVVVSAISGMGGIGKTALALHAAGIARGKGWFCAELFVDLHGFTPGAAPVEATAALDTMLRQMGVDPDDIPADLGERSGFYRSALQSLSHKDPGGRPVLVMADNAHHLAQIEPLLPGPGGHRLLVTSRGRLTVDGHRPLSLDLLSEGEAVELVANRLGPGDHRLRDEAGLVALVQRCGFLPLALKIAAALLARTTHLEPTQLAQRLAVTSTFTDGRDDLPTVFAASLDHLPADRVQAFALLGSNPGSDISTPAAAYLTGLEPNRVEEVLEDLAAAHLLTGHAGGRWSMHDLLADHARTLSLESDQANLRERNVKRLVGFYTMTASAAGEHLFPSSGATPSEVFPGHETALAWLDSERDNLIAAMHTARDIGLTSTPVVLAFALKDYLELRRRFEEAVVVLTLSCQAAHETGHADREAIAWNKLGSVLMRMRQFKEAENAQTRARDLFQRIGDTHGEAMAWNNLGFTLRELGQYEDAITVLNRARDLCRHLGDLRGEAMALGNLGATLCQSQRTEEAIETLIRARGLFHQVGDDLNEASSSINLGMALQQAARLEEAVDILTRALDFHHELNDVDGEALAWTNLGVALASGGRFDEAVDAHIRARDLSHEIGDIHGEATAWRNLGLASLHSHRWEEAITAFVYARDLNQRMGDISSEALVMNELGSALQEVDRLNEAIDAHTRARDLHRRCEDTCGEAKAWGNLGIAFQRAGRFDEAIDAHTHYLAHCCQAGNDHGEAAAWNNLAVALASVGRREEAHHAHEQAVQKFQNIGDPLALTIAEQFSARTRQRSPWRFWERRSPNTR</sequence>
<name>A0ABU7KXE9_9ACTN</name>
<feature type="compositionally biased region" description="Basic and acidic residues" evidence="2">
    <location>
        <begin position="26"/>
        <end position="39"/>
    </location>
</feature>
<dbReference type="InterPro" id="IPR027417">
    <property type="entry name" value="P-loop_NTPase"/>
</dbReference>
<reference evidence="3 4" key="1">
    <citation type="submission" date="2023-07" db="EMBL/GenBank/DDBJ databases">
        <authorList>
            <person name="Girao M."/>
            <person name="Carvalho M.F."/>
        </authorList>
    </citation>
    <scope>NUCLEOTIDE SEQUENCE [LARGE SCALE GENOMIC DNA]</scope>
    <source>
        <strain evidence="3 4">66/93</strain>
    </source>
</reference>
<dbReference type="Gene3D" id="1.25.40.10">
    <property type="entry name" value="Tetratricopeptide repeat domain"/>
    <property type="match status" value="2"/>
</dbReference>
<dbReference type="Pfam" id="PF13424">
    <property type="entry name" value="TPR_12"/>
    <property type="match status" value="4"/>
</dbReference>
<evidence type="ECO:0000313" key="3">
    <source>
        <dbReference type="EMBL" id="MEE2053987.1"/>
    </source>
</evidence>
<dbReference type="SUPFAM" id="SSF52540">
    <property type="entry name" value="P-loop containing nucleoside triphosphate hydrolases"/>
    <property type="match status" value="1"/>
</dbReference>
<dbReference type="InterPro" id="IPR019734">
    <property type="entry name" value="TPR_rpt"/>
</dbReference>
<keyword evidence="1" id="KW-0802">TPR repeat</keyword>
<dbReference type="PANTHER" id="PTHR10098">
    <property type="entry name" value="RAPSYN-RELATED"/>
    <property type="match status" value="1"/>
</dbReference>
<dbReference type="PRINTS" id="PR00364">
    <property type="entry name" value="DISEASERSIST"/>
</dbReference>
<proteinExistence type="predicted"/>
<evidence type="ECO:0000256" key="2">
    <source>
        <dbReference type="SAM" id="MobiDB-lite"/>
    </source>
</evidence>
<feature type="repeat" description="TPR" evidence="1">
    <location>
        <begin position="534"/>
        <end position="567"/>
    </location>
</feature>
<evidence type="ECO:0000313" key="4">
    <source>
        <dbReference type="Proteomes" id="UP001348641"/>
    </source>
</evidence>
<accession>A0ABU7KXE9</accession>
<dbReference type="Proteomes" id="UP001348641">
    <property type="component" value="Unassembled WGS sequence"/>
</dbReference>
<dbReference type="SUPFAM" id="SSF48452">
    <property type="entry name" value="TPR-like"/>
    <property type="match status" value="3"/>
</dbReference>
<dbReference type="RefSeq" id="WP_330160891.1">
    <property type="nucleotide sequence ID" value="NZ_BAAAJA010000035.1"/>
</dbReference>